<evidence type="ECO:0000256" key="4">
    <source>
        <dbReference type="ARBA" id="ARBA00023136"/>
    </source>
</evidence>
<dbReference type="GO" id="GO:0005384">
    <property type="term" value="F:manganese ion transmembrane transporter activity"/>
    <property type="evidence" value="ECO:0007669"/>
    <property type="project" value="TreeGrafter"/>
</dbReference>
<evidence type="ECO:0000256" key="2">
    <source>
        <dbReference type="ARBA" id="ARBA00022692"/>
    </source>
</evidence>
<keyword evidence="3 5" id="KW-1133">Transmembrane helix</keyword>
<dbReference type="InterPro" id="IPR001046">
    <property type="entry name" value="NRAMP_fam"/>
</dbReference>
<feature type="transmembrane region" description="Helical" evidence="5">
    <location>
        <begin position="116"/>
        <end position="138"/>
    </location>
</feature>
<dbReference type="EMBL" id="CP015756">
    <property type="protein sequence ID" value="APC40934.1"/>
    <property type="molecule type" value="Genomic_DNA"/>
</dbReference>
<dbReference type="GO" id="GO:0034755">
    <property type="term" value="P:iron ion transmembrane transport"/>
    <property type="evidence" value="ECO:0007669"/>
    <property type="project" value="TreeGrafter"/>
</dbReference>
<feature type="transmembrane region" description="Helical" evidence="5">
    <location>
        <begin position="150"/>
        <end position="168"/>
    </location>
</feature>
<feature type="transmembrane region" description="Helical" evidence="5">
    <location>
        <begin position="188"/>
        <end position="209"/>
    </location>
</feature>
<evidence type="ECO:0000256" key="5">
    <source>
        <dbReference type="SAM" id="Phobius"/>
    </source>
</evidence>
<feature type="transmembrane region" description="Helical" evidence="5">
    <location>
        <begin position="47"/>
        <end position="68"/>
    </location>
</feature>
<sequence length="405" mass="42363">MSNNLNTKDKKKSNIGVLIGAAFIMATSAIGPGFLTQTAVFTESLKANLGFVILLVIIIDLIAQLNIWQIIGVSGLRAQDIANKMVPGLGVFLAVLITIGGFAFCIGNISGAALGLNVLFGLNTKIGAIISCGIGIIVFSSKEAGKAMDIFAKVLGVGTLLLVAYVAFRTHPPVGEMILRTFVPTKVTFLPLLTLVGGTVGGYICFSGGHRLIDAGITGEEHVKEITKSSVLAISLASLMRILLFAAILGVVVNIGKPLGTVNPAAEAFRLGAGNLGYKLFGVILFSAGLTAMVGSSYTTLSFLKTLAPVFDKHTSKCIIGFITICTLVFLIIGKPVKLLVLAGSLNGLILPISLGIILIASTRKNIVGDHYKHSKLLMYLGYIVVILAVVAGYMSLGGIAELFK</sequence>
<dbReference type="Pfam" id="PF01566">
    <property type="entry name" value="Nramp"/>
    <property type="match status" value="1"/>
</dbReference>
<evidence type="ECO:0000256" key="1">
    <source>
        <dbReference type="ARBA" id="ARBA00004141"/>
    </source>
</evidence>
<dbReference type="OrthoDB" id="141480at2"/>
<proteinExistence type="predicted"/>
<feature type="transmembrane region" description="Helical" evidence="5">
    <location>
        <begin position="339"/>
        <end position="360"/>
    </location>
</feature>
<dbReference type="GO" id="GO:0015086">
    <property type="term" value="F:cadmium ion transmembrane transporter activity"/>
    <property type="evidence" value="ECO:0007669"/>
    <property type="project" value="TreeGrafter"/>
</dbReference>
<evidence type="ECO:0000256" key="3">
    <source>
        <dbReference type="ARBA" id="ARBA00022989"/>
    </source>
</evidence>
<feature type="transmembrane region" description="Helical" evidence="5">
    <location>
        <begin position="89"/>
        <end position="110"/>
    </location>
</feature>
<dbReference type="GO" id="GO:0005886">
    <property type="term" value="C:plasma membrane"/>
    <property type="evidence" value="ECO:0007669"/>
    <property type="project" value="TreeGrafter"/>
</dbReference>
<name>A0A1J0GJ37_9CLOT</name>
<dbReference type="KEGG" id="ceu:A7L45_13070"/>
<feature type="transmembrane region" description="Helical" evidence="5">
    <location>
        <begin position="316"/>
        <end position="333"/>
    </location>
</feature>
<dbReference type="PANTHER" id="PTHR11706:SF2">
    <property type="entry name" value="TRANSPORTER PROTEIN"/>
    <property type="match status" value="1"/>
</dbReference>
<keyword evidence="4 5" id="KW-0472">Membrane</keyword>
<accession>A0A1J0GJ37</accession>
<reference evidence="7" key="1">
    <citation type="journal article" date="2016" name="Front. Microbiol.">
        <title>Complete Genome Sequence of Clostridium estertheticum DSM 8809, a Microbe Identified in Spoiled Vacuum Packed Beef.</title>
        <authorList>
            <person name="Yu Z."/>
            <person name="Gunn L."/>
            <person name="Brennan E."/>
            <person name="Reid R."/>
            <person name="Wall P.G."/>
            <person name="Gaora O.P."/>
            <person name="Hurley D."/>
            <person name="Bolton D."/>
            <person name="Fanning S."/>
        </authorList>
    </citation>
    <scope>NUCLEOTIDE SEQUENCE [LARGE SCALE GENOMIC DNA]</scope>
    <source>
        <strain evidence="7">DSM 8809</strain>
    </source>
</reference>
<dbReference type="STRING" id="1552.A7L45_13070"/>
<feature type="transmembrane region" description="Helical" evidence="5">
    <location>
        <begin position="276"/>
        <end position="304"/>
    </location>
</feature>
<evidence type="ECO:0008006" key="8">
    <source>
        <dbReference type="Google" id="ProtNLM"/>
    </source>
</evidence>
<gene>
    <name evidence="6" type="ORF">A7L45_13070</name>
</gene>
<evidence type="ECO:0000313" key="7">
    <source>
        <dbReference type="Proteomes" id="UP000182569"/>
    </source>
</evidence>
<dbReference type="RefSeq" id="WP_071613227.1">
    <property type="nucleotide sequence ID" value="NZ_CP015756.1"/>
</dbReference>
<keyword evidence="7" id="KW-1185">Reference proteome</keyword>
<dbReference type="Proteomes" id="UP000182569">
    <property type="component" value="Chromosome"/>
</dbReference>
<feature type="transmembrane region" description="Helical" evidence="5">
    <location>
        <begin position="230"/>
        <end position="256"/>
    </location>
</feature>
<feature type="transmembrane region" description="Helical" evidence="5">
    <location>
        <begin position="15"/>
        <end position="35"/>
    </location>
</feature>
<feature type="transmembrane region" description="Helical" evidence="5">
    <location>
        <begin position="380"/>
        <end position="401"/>
    </location>
</feature>
<keyword evidence="2 5" id="KW-0812">Transmembrane</keyword>
<dbReference type="PANTHER" id="PTHR11706">
    <property type="entry name" value="SOLUTE CARRIER PROTEIN FAMILY 11 MEMBER"/>
    <property type="match status" value="1"/>
</dbReference>
<dbReference type="AlphaFoldDB" id="A0A1J0GJ37"/>
<organism evidence="6 7">
    <name type="scientific">Clostridium estertheticum subsp. estertheticum</name>
    <dbReference type="NCBI Taxonomy" id="1552"/>
    <lineage>
        <taxon>Bacteria</taxon>
        <taxon>Bacillati</taxon>
        <taxon>Bacillota</taxon>
        <taxon>Clostridia</taxon>
        <taxon>Eubacteriales</taxon>
        <taxon>Clostridiaceae</taxon>
        <taxon>Clostridium</taxon>
    </lineage>
</organism>
<protein>
    <recommendedName>
        <fullName evidence="8">Divalent metal cation transporter</fullName>
    </recommendedName>
</protein>
<comment type="subcellular location">
    <subcellularLocation>
        <location evidence="1">Membrane</location>
        <topology evidence="1">Multi-pass membrane protein</topology>
    </subcellularLocation>
</comment>
<evidence type="ECO:0000313" key="6">
    <source>
        <dbReference type="EMBL" id="APC40934.1"/>
    </source>
</evidence>